<feature type="domain" description="Methyltransferase type 12" evidence="5">
    <location>
        <begin position="78"/>
        <end position="184"/>
    </location>
</feature>
<accession>A0A4P9Z4S8</accession>
<evidence type="ECO:0000256" key="3">
    <source>
        <dbReference type="ARBA" id="ARBA00022679"/>
    </source>
</evidence>
<dbReference type="SUPFAM" id="SSF53335">
    <property type="entry name" value="S-adenosyl-L-methionine-dependent methyltransferases"/>
    <property type="match status" value="1"/>
</dbReference>
<evidence type="ECO:0000313" key="7">
    <source>
        <dbReference type="Proteomes" id="UP000278143"/>
    </source>
</evidence>
<dbReference type="CDD" id="cd02440">
    <property type="entry name" value="AdoMet_MTases"/>
    <property type="match status" value="1"/>
</dbReference>
<dbReference type="PIRSF" id="PIRSF037755">
    <property type="entry name" value="Mettl2_prd"/>
    <property type="match status" value="1"/>
</dbReference>
<dbReference type="PANTHER" id="PTHR22809:SF5">
    <property type="entry name" value="TRNA N(3)-METHYLCYTIDINE METHYLTRANSFERASE METTL6"/>
    <property type="match status" value="1"/>
</dbReference>
<name>A0A4P9Z4S8_9FUNG</name>
<dbReference type="Proteomes" id="UP000278143">
    <property type="component" value="Unassembled WGS sequence"/>
</dbReference>
<keyword evidence="2 4" id="KW-0489">Methyltransferase</keyword>
<keyword evidence="3 4" id="KW-0808">Transferase</keyword>
<organism evidence="6 7">
    <name type="scientific">Syncephalis pseudoplumigaleata</name>
    <dbReference type="NCBI Taxonomy" id="1712513"/>
    <lineage>
        <taxon>Eukaryota</taxon>
        <taxon>Fungi</taxon>
        <taxon>Fungi incertae sedis</taxon>
        <taxon>Zoopagomycota</taxon>
        <taxon>Zoopagomycotina</taxon>
        <taxon>Zoopagomycetes</taxon>
        <taxon>Zoopagales</taxon>
        <taxon>Piptocephalidaceae</taxon>
        <taxon>Syncephalis</taxon>
    </lineage>
</organism>
<dbReference type="EC" id="2.1.1.-" evidence="4"/>
<dbReference type="InterPro" id="IPR029063">
    <property type="entry name" value="SAM-dependent_MTases_sf"/>
</dbReference>
<comment type="function">
    <text evidence="4">S-adenosyl-L-methionine-dependent methyltransferase.</text>
</comment>
<dbReference type="PANTHER" id="PTHR22809">
    <property type="entry name" value="METHYLTRANSFERASE-RELATED"/>
    <property type="match status" value="1"/>
</dbReference>
<keyword evidence="7" id="KW-1185">Reference proteome</keyword>
<dbReference type="Pfam" id="PF08242">
    <property type="entry name" value="Methyltransf_12"/>
    <property type="match status" value="1"/>
</dbReference>
<sequence length="293" mass="34031">MDTDQVEQAKAILAQDTQTVPTFWSQKYRKEAARHWDLFYKRNTTNFFKDRHWIDREFSELSTPCTDDNGAPRRKLVLEVGCGVGNFVFPTMREHPHHRFFACDFSPRAVEFVRAHPEYDNERCHAFVCDLTRDPLVELIPRDEETRHGVDVVSMIFVLSAIPPEKMADALANVAAVVRPGGVVLFRDYGLYDMAQLRFKPGHKLEENLYVRQDGTMAYYFTVEHVQRLFDEAGFDVLPQEEKEAKEDEEAATSTSSSSSLTYITRTNVNRYRAMSMHRIFVQGRFRRRSKAC</sequence>
<evidence type="ECO:0000256" key="4">
    <source>
        <dbReference type="PIRNR" id="PIRNR037755"/>
    </source>
</evidence>
<reference evidence="7" key="1">
    <citation type="journal article" date="2018" name="Nat. Microbiol.">
        <title>Leveraging single-cell genomics to expand the fungal tree of life.</title>
        <authorList>
            <person name="Ahrendt S.R."/>
            <person name="Quandt C.A."/>
            <person name="Ciobanu D."/>
            <person name="Clum A."/>
            <person name="Salamov A."/>
            <person name="Andreopoulos B."/>
            <person name="Cheng J.F."/>
            <person name="Woyke T."/>
            <person name="Pelin A."/>
            <person name="Henrissat B."/>
            <person name="Reynolds N.K."/>
            <person name="Benny G.L."/>
            <person name="Smith M.E."/>
            <person name="James T.Y."/>
            <person name="Grigoriev I.V."/>
        </authorList>
    </citation>
    <scope>NUCLEOTIDE SEQUENCE [LARGE SCALE GENOMIC DNA]</scope>
    <source>
        <strain evidence="7">Benny S71-1</strain>
    </source>
</reference>
<dbReference type="GO" id="GO:0008757">
    <property type="term" value="F:S-adenosylmethionine-dependent methyltransferase activity"/>
    <property type="evidence" value="ECO:0007669"/>
    <property type="project" value="UniProtKB-ARBA"/>
</dbReference>
<dbReference type="EMBL" id="KZ989200">
    <property type="protein sequence ID" value="RKP27475.1"/>
    <property type="molecule type" value="Genomic_DNA"/>
</dbReference>
<comment type="similarity">
    <text evidence="1 4">Belongs to the methyltransferase superfamily. METL family.</text>
</comment>
<dbReference type="AlphaFoldDB" id="A0A4P9Z4S8"/>
<evidence type="ECO:0000259" key="5">
    <source>
        <dbReference type="Pfam" id="PF08242"/>
    </source>
</evidence>
<evidence type="ECO:0000256" key="1">
    <source>
        <dbReference type="ARBA" id="ARBA00009725"/>
    </source>
</evidence>
<dbReference type="GO" id="GO:0032259">
    <property type="term" value="P:methylation"/>
    <property type="evidence" value="ECO:0007669"/>
    <property type="project" value="UniProtKB-KW"/>
</dbReference>
<evidence type="ECO:0000256" key="2">
    <source>
        <dbReference type="ARBA" id="ARBA00022603"/>
    </source>
</evidence>
<dbReference type="InterPro" id="IPR013217">
    <property type="entry name" value="Methyltransf_12"/>
</dbReference>
<dbReference type="Gene3D" id="3.40.50.150">
    <property type="entry name" value="Vaccinia Virus protein VP39"/>
    <property type="match status" value="1"/>
</dbReference>
<evidence type="ECO:0000313" key="6">
    <source>
        <dbReference type="EMBL" id="RKP27475.1"/>
    </source>
</evidence>
<gene>
    <name evidence="6" type="ORF">SYNPS1DRAFT_26872</name>
</gene>
<dbReference type="GO" id="GO:0008173">
    <property type="term" value="F:RNA methyltransferase activity"/>
    <property type="evidence" value="ECO:0007669"/>
    <property type="project" value="UniProtKB-ARBA"/>
</dbReference>
<protein>
    <recommendedName>
        <fullName evidence="4">tRNA N(3)-methylcytidine methyltransferase</fullName>
        <ecNumber evidence="4">2.1.1.-</ecNumber>
    </recommendedName>
</protein>
<dbReference type="InterPro" id="IPR026113">
    <property type="entry name" value="METTL2/6/8-like"/>
</dbReference>
<dbReference type="OrthoDB" id="417697at2759"/>
<proteinExistence type="inferred from homology"/>